<gene>
    <name evidence="1" type="ORF">DTL42_24275</name>
</gene>
<organism evidence="1 2">
    <name type="scientific">Bremerella cremea</name>
    <dbReference type="NCBI Taxonomy" id="1031537"/>
    <lineage>
        <taxon>Bacteria</taxon>
        <taxon>Pseudomonadati</taxon>
        <taxon>Planctomycetota</taxon>
        <taxon>Planctomycetia</taxon>
        <taxon>Pirellulales</taxon>
        <taxon>Pirellulaceae</taxon>
        <taxon>Bremerella</taxon>
    </lineage>
</organism>
<comment type="caution">
    <text evidence="1">The sequence shown here is derived from an EMBL/GenBank/DDBJ whole genome shotgun (WGS) entry which is preliminary data.</text>
</comment>
<evidence type="ECO:0000313" key="1">
    <source>
        <dbReference type="EMBL" id="RCS40494.1"/>
    </source>
</evidence>
<evidence type="ECO:0000313" key="2">
    <source>
        <dbReference type="Proteomes" id="UP000253562"/>
    </source>
</evidence>
<reference evidence="1 2" key="1">
    <citation type="submission" date="2018-07" db="EMBL/GenBank/DDBJ databases">
        <title>Comparative genomes isolates from brazilian mangrove.</title>
        <authorList>
            <person name="De Araujo J.E."/>
            <person name="Taketani R.G."/>
            <person name="Silva M.C.P."/>
            <person name="Lourenco M.V."/>
            <person name="Oliveira V.M."/>
            <person name="Andreote F.D."/>
        </authorList>
    </citation>
    <scope>NUCLEOTIDE SEQUENCE [LARGE SCALE GENOMIC DNA]</scope>
    <source>
        <strain evidence="1 2">HEX PRIS-MGV</strain>
    </source>
</reference>
<dbReference type="EMBL" id="QPEX01000046">
    <property type="protein sequence ID" value="RCS40494.1"/>
    <property type="molecule type" value="Genomic_DNA"/>
</dbReference>
<dbReference type="AlphaFoldDB" id="A0A368KIX0"/>
<protein>
    <submittedName>
        <fullName evidence="1">Uncharacterized protein</fullName>
    </submittedName>
</protein>
<name>A0A368KIX0_9BACT</name>
<accession>A0A368KIX0</accession>
<sequence>MRQTEQLAIGAQPKRLSSIFEATAYRQKQENWEHANKRHAPVRLLLAMTDLCTHTAFFTSNFASTLTGFLRSHEILRIASAVNV</sequence>
<proteinExistence type="predicted"/>
<dbReference type="Proteomes" id="UP000253562">
    <property type="component" value="Unassembled WGS sequence"/>
</dbReference>